<sequence length="390" mass="45229">MKLFDVQLPLENDKYHNKFSMLCTEPTYQIEKDIISDWAKNFQDKDGKFVNEFQTTFHSSFWELYLNKAFNEMGFSIDFDPKHYAPDFILNGEDGFNLEAVVSNIKDNGSPESSRTYEHFLQNLMEFSSDENFSSIIDEAIVRHSNSIQSKLIKYIGYSENGKIKKGYRDLSWVNETKPFVIALASYDQIEYGKESFYSMLALLYGFYFSPEKYEYELKESIKKPGTDSDINLGIFKDESFSDISAVIFTCNLTLGKLTSLAISQGMPSFKSSILIKLLDEYIGEDFIRSIPIEVTPTTPESLFDGLYIFHNPKAKIKLSSEKFSQSKIMEITSNFSSFTFSEGRLLPIRARITESRPLKDIFMREAELQYNRHLYEDYIANEEKNFQDL</sequence>
<accession>A0A1Y6M5G0</accession>
<protein>
    <submittedName>
        <fullName evidence="1">Uncharacterized protein</fullName>
    </submittedName>
</protein>
<keyword evidence="2" id="KW-1185">Reference proteome</keyword>
<reference evidence="2" key="1">
    <citation type="submission" date="2017-06" db="EMBL/GenBank/DDBJ databases">
        <authorList>
            <person name="Rodrigo-Torres L."/>
            <person name="Arahal R.D."/>
            <person name="Lucena T."/>
        </authorList>
    </citation>
    <scope>NUCLEOTIDE SEQUENCE [LARGE SCALE GENOMIC DNA]</scope>
    <source>
        <strain evidence="2">CECT 9190</strain>
    </source>
</reference>
<evidence type="ECO:0000313" key="1">
    <source>
        <dbReference type="EMBL" id="SMY31815.1"/>
    </source>
</evidence>
<gene>
    <name evidence="1" type="ORF">PMAL9190_00212</name>
</gene>
<dbReference type="AlphaFoldDB" id="A0A1Y6M5G0"/>
<dbReference type="Proteomes" id="UP000195963">
    <property type="component" value="Unassembled WGS sequence"/>
</dbReference>
<name>A0A1Y6M5G0_9GAMM</name>
<organism evidence="1 2">
    <name type="scientific">Photobacterium malacitanum</name>
    <dbReference type="NCBI Taxonomy" id="2204294"/>
    <lineage>
        <taxon>Bacteria</taxon>
        <taxon>Pseudomonadati</taxon>
        <taxon>Pseudomonadota</taxon>
        <taxon>Gammaproteobacteria</taxon>
        <taxon>Vibrionales</taxon>
        <taxon>Vibrionaceae</taxon>
        <taxon>Photobacterium</taxon>
    </lineage>
</organism>
<proteinExistence type="predicted"/>
<dbReference type="EMBL" id="FYAK01000001">
    <property type="protein sequence ID" value="SMY31815.1"/>
    <property type="molecule type" value="Genomic_DNA"/>
</dbReference>
<evidence type="ECO:0000313" key="2">
    <source>
        <dbReference type="Proteomes" id="UP000195963"/>
    </source>
</evidence>
<dbReference type="RefSeq" id="WP_087843531.1">
    <property type="nucleotide sequence ID" value="NZ_FYAK01000001.1"/>
</dbReference>